<dbReference type="InterPro" id="IPR007079">
    <property type="entry name" value="SuccinylArg_d-Hdrlase_AstB"/>
</dbReference>
<evidence type="ECO:0000256" key="1">
    <source>
        <dbReference type="ARBA" id="ARBA00022503"/>
    </source>
</evidence>
<feature type="binding site" evidence="3">
    <location>
        <begin position="146"/>
        <end position="147"/>
    </location>
    <ligand>
        <name>substrate</name>
    </ligand>
</feature>
<feature type="binding site" evidence="3">
    <location>
        <position position="260"/>
    </location>
    <ligand>
        <name>substrate</name>
    </ligand>
</feature>
<dbReference type="GO" id="GO:0019544">
    <property type="term" value="P:L-arginine catabolic process to L-glutamate"/>
    <property type="evidence" value="ECO:0007669"/>
    <property type="project" value="UniProtKB-UniRule"/>
</dbReference>
<protein>
    <recommendedName>
        <fullName evidence="3 4">N-succinylarginine dihydrolase</fullName>
        <ecNumber evidence="3 4">3.5.3.23</ecNumber>
    </recommendedName>
</protein>
<organism evidence="5">
    <name type="scientific">Chitinibacter mangrovi</name>
    <dbReference type="NCBI Taxonomy" id="3153927"/>
    <lineage>
        <taxon>Bacteria</taxon>
        <taxon>Pseudomonadati</taxon>
        <taxon>Pseudomonadota</taxon>
        <taxon>Betaproteobacteria</taxon>
        <taxon>Neisseriales</taxon>
        <taxon>Chitinibacteraceae</taxon>
        <taxon>Chitinibacter</taxon>
    </lineage>
</organism>
<dbReference type="GO" id="GO:0009015">
    <property type="term" value="F:N-succinylarginine dihydrolase activity"/>
    <property type="evidence" value="ECO:0007669"/>
    <property type="project" value="UniProtKB-UniRule"/>
</dbReference>
<dbReference type="InterPro" id="IPR037031">
    <property type="entry name" value="AstB_sf"/>
</dbReference>
<comment type="similarity">
    <text evidence="3">Belongs to the succinylarginine dihydrolase family.</text>
</comment>
<feature type="binding site" evidence="3">
    <location>
        <begin position="28"/>
        <end position="37"/>
    </location>
    <ligand>
        <name>substrate</name>
    </ligand>
</feature>
<comment type="pathway">
    <text evidence="3">Amino-acid degradation; L-arginine degradation via AST pathway; L-glutamate and succinate from L-arginine: step 2/5.</text>
</comment>
<dbReference type="EC" id="3.5.3.23" evidence="3 4"/>
<evidence type="ECO:0000256" key="3">
    <source>
        <dbReference type="HAMAP-Rule" id="MF_01172"/>
    </source>
</evidence>
<comment type="subunit">
    <text evidence="3">Homodimer.</text>
</comment>
<dbReference type="PANTHER" id="PTHR30420:SF2">
    <property type="entry name" value="N-SUCCINYLARGININE DIHYDROLASE"/>
    <property type="match status" value="1"/>
</dbReference>
<dbReference type="Gene3D" id="3.75.10.20">
    <property type="entry name" value="Succinylarginine dihydrolase"/>
    <property type="match status" value="1"/>
</dbReference>
<evidence type="ECO:0000256" key="2">
    <source>
        <dbReference type="ARBA" id="ARBA00022801"/>
    </source>
</evidence>
<accession>A0AAU7FAR8</accession>
<comment type="function">
    <text evidence="3">Catalyzes the hydrolysis of N(2)-succinylarginine into N(2)-succinylornithine, ammonia and CO(2).</text>
</comment>
<dbReference type="EMBL" id="CP157355">
    <property type="protein sequence ID" value="XBM01027.1"/>
    <property type="molecule type" value="Genomic_DNA"/>
</dbReference>
<evidence type="ECO:0000313" key="5">
    <source>
        <dbReference type="EMBL" id="XBM01027.1"/>
    </source>
</evidence>
<feature type="active site" description="Nucleophile" evidence="3">
    <location>
        <position position="376"/>
    </location>
</feature>
<dbReference type="SUPFAM" id="SSF55909">
    <property type="entry name" value="Pentein"/>
    <property type="match status" value="1"/>
</dbReference>
<dbReference type="GO" id="GO:0019545">
    <property type="term" value="P:L-arginine catabolic process to succinate"/>
    <property type="evidence" value="ECO:0007669"/>
    <property type="project" value="UniProtKB-UniRule"/>
</dbReference>
<feature type="binding site" evidence="3">
    <location>
        <position position="370"/>
    </location>
    <ligand>
        <name>substrate</name>
    </ligand>
</feature>
<keyword evidence="2 3" id="KW-0378">Hydrolase</keyword>
<feature type="active site" evidence="3">
    <location>
        <position position="183"/>
    </location>
</feature>
<feature type="binding site" evidence="3">
    <location>
        <position position="222"/>
    </location>
    <ligand>
        <name>substrate</name>
    </ligand>
</feature>
<name>A0AAU7FAR8_9NEIS</name>
<dbReference type="HAMAP" id="MF_01172">
    <property type="entry name" value="AstB"/>
    <property type="match status" value="1"/>
</dbReference>
<keyword evidence="1 3" id="KW-0056">Arginine metabolism</keyword>
<sequence length="457" mass="50020">MIANTAFEAATSCEANFDGLVGPTHHYGGHSFGNVASTGNAKLVANPREAALQGLAKMKALADMGYQQGVLPPQERPATWLMRELGYTGSDQDMIAAVGNTNPGYLSAMCSASSMWVANAATVSPSGDTLDARVHFTVANLQNKFHRAIEHRQTERTLKAIFADPRHFNVHAALPMMAALGDEGAANHTRFCSDYAGQGVEFFVYGKQHWGGRVEPQRFPARHTLEASQAVARLHGLRDTHTVFAQQNPAVIDAGVFHNDVIAVGNQNVLFCHDEAFLNAPQVYAELNRKFGAGFELIEVPSSAVSVADAVKSYLFNSQLLAKANGKQRLLVPEECANTPAVWAYLQHLVHDNRAIDELLVFNLKQSMQNGGGPACLRLRVALNQAELAAVNPAVWMNDTLYAALTQWVQKHYRDRLHENDLIDPALLTEVRTALDELTQILQLGAIYPFQRQGRDD</sequence>
<feature type="active site" evidence="3">
    <location>
        <position position="258"/>
    </location>
</feature>
<comment type="catalytic activity">
    <reaction evidence="3">
        <text>N(2)-succinyl-L-arginine + 2 H2O + 2 H(+) = N(2)-succinyl-L-ornithine + 2 NH4(+) + CO2</text>
        <dbReference type="Rhea" id="RHEA:19533"/>
        <dbReference type="ChEBI" id="CHEBI:15377"/>
        <dbReference type="ChEBI" id="CHEBI:15378"/>
        <dbReference type="ChEBI" id="CHEBI:16526"/>
        <dbReference type="ChEBI" id="CHEBI:28938"/>
        <dbReference type="ChEBI" id="CHEBI:58241"/>
        <dbReference type="ChEBI" id="CHEBI:58514"/>
        <dbReference type="EC" id="3.5.3.23"/>
    </reaction>
</comment>
<dbReference type="NCBIfam" id="TIGR03241">
    <property type="entry name" value="arg_catab_astB"/>
    <property type="match status" value="1"/>
</dbReference>
<dbReference type="KEGG" id="cmav:ABHF33_01725"/>
<dbReference type="NCBIfam" id="NF009789">
    <property type="entry name" value="PRK13281.1"/>
    <property type="match status" value="1"/>
</dbReference>
<gene>
    <name evidence="3 5" type="primary">astB</name>
    <name evidence="5" type="ORF">ABHF33_01725</name>
</gene>
<dbReference type="Pfam" id="PF04996">
    <property type="entry name" value="AstB"/>
    <property type="match status" value="1"/>
</dbReference>
<proteinExistence type="inferred from homology"/>
<evidence type="ECO:0000256" key="4">
    <source>
        <dbReference type="NCBIfam" id="TIGR03241"/>
    </source>
</evidence>
<dbReference type="PANTHER" id="PTHR30420">
    <property type="entry name" value="N-SUCCINYLARGININE DIHYDROLASE"/>
    <property type="match status" value="1"/>
</dbReference>
<feature type="binding site" evidence="3">
    <location>
        <position position="119"/>
    </location>
    <ligand>
        <name>substrate</name>
    </ligand>
</feature>
<dbReference type="RefSeq" id="WP_348945348.1">
    <property type="nucleotide sequence ID" value="NZ_CP157355.1"/>
</dbReference>
<dbReference type="AlphaFoldDB" id="A0AAU7FAR8"/>
<reference evidence="5" key="1">
    <citation type="submission" date="2024-05" db="EMBL/GenBank/DDBJ databases">
        <authorList>
            <person name="Yang L."/>
            <person name="Pan L."/>
        </authorList>
    </citation>
    <scope>NUCLEOTIDE SEQUENCE</scope>
    <source>
        <strain evidence="5">FCG-7</strain>
    </source>
</reference>